<proteinExistence type="predicted"/>
<keyword evidence="1" id="KW-0175">Coiled coil</keyword>
<comment type="caution">
    <text evidence="5">The sequence shown here is derived from an EMBL/GenBank/DDBJ whole genome shotgun (WGS) entry which is preliminary data.</text>
</comment>
<dbReference type="InterPro" id="IPR013491">
    <property type="entry name" value="Tape_meas_N"/>
</dbReference>
<evidence type="ECO:0000313" key="5">
    <source>
        <dbReference type="EMBL" id="MFD3263328.1"/>
    </source>
</evidence>
<dbReference type="Pfam" id="PF20155">
    <property type="entry name" value="TMP_3"/>
    <property type="match status" value="1"/>
</dbReference>
<dbReference type="EMBL" id="JAOTJD010000006">
    <property type="protein sequence ID" value="MFD3263328.1"/>
    <property type="molecule type" value="Genomic_DNA"/>
</dbReference>
<evidence type="ECO:0000259" key="4">
    <source>
        <dbReference type="Pfam" id="PF20155"/>
    </source>
</evidence>
<evidence type="ECO:0000256" key="2">
    <source>
        <dbReference type="SAM" id="MobiDB-lite"/>
    </source>
</evidence>
<feature type="compositionally biased region" description="Low complexity" evidence="2">
    <location>
        <begin position="548"/>
        <end position="563"/>
    </location>
</feature>
<keyword evidence="3" id="KW-1133">Transmembrane helix</keyword>
<feature type="transmembrane region" description="Helical" evidence="3">
    <location>
        <begin position="1010"/>
        <end position="1032"/>
    </location>
</feature>
<protein>
    <submittedName>
        <fullName evidence="5">Tape measure protein</fullName>
    </submittedName>
</protein>
<dbReference type="RefSeq" id="WP_377368145.1">
    <property type="nucleotide sequence ID" value="NZ_JAOTJD010000006.1"/>
</dbReference>
<evidence type="ECO:0000313" key="6">
    <source>
        <dbReference type="Proteomes" id="UP001598130"/>
    </source>
</evidence>
<feature type="domain" description="Tape measure protein N-terminal" evidence="4">
    <location>
        <begin position="85"/>
        <end position="240"/>
    </location>
</feature>
<evidence type="ECO:0000256" key="3">
    <source>
        <dbReference type="SAM" id="Phobius"/>
    </source>
</evidence>
<accession>A0ABW6CM65</accession>
<organism evidence="5 6">
    <name type="scientific">Phenylobacterium ferrooxidans</name>
    <dbReference type="NCBI Taxonomy" id="2982689"/>
    <lineage>
        <taxon>Bacteria</taxon>
        <taxon>Pseudomonadati</taxon>
        <taxon>Pseudomonadota</taxon>
        <taxon>Alphaproteobacteria</taxon>
        <taxon>Caulobacterales</taxon>
        <taxon>Caulobacteraceae</taxon>
        <taxon>Phenylobacterium</taxon>
    </lineage>
</organism>
<gene>
    <name evidence="5" type="ORF">OCL97_05015</name>
</gene>
<keyword evidence="6" id="KW-1185">Reference proteome</keyword>
<reference evidence="5 6" key="1">
    <citation type="submission" date="2022-09" db="EMBL/GenBank/DDBJ databases">
        <title>New species of Phenylobacterium.</title>
        <authorList>
            <person name="Mieszkin S."/>
        </authorList>
    </citation>
    <scope>NUCLEOTIDE SEQUENCE [LARGE SCALE GENOMIC DNA]</scope>
    <source>
        <strain evidence="5 6">HK31-G</strain>
    </source>
</reference>
<feature type="coiled-coil region" evidence="1">
    <location>
        <begin position="800"/>
        <end position="853"/>
    </location>
</feature>
<name>A0ABW6CM65_9CAUL</name>
<dbReference type="Proteomes" id="UP001598130">
    <property type="component" value="Unassembled WGS sequence"/>
</dbReference>
<keyword evidence="3" id="KW-0812">Transmembrane</keyword>
<keyword evidence="3" id="KW-0472">Membrane</keyword>
<sequence>MSGDLTARLRIEANARQATAEVVSFGGAVESLQPRGRKAKAGLDEVASGARNVEGRMRGAKGEAAALGGVLGAIGVREVISGMYGAAQASAGFATGLGAVTGGAANANSAMGYVSAQALAMGLDVRTATNSFLGLAGATNGTALAGQQTREIWSGVMQAGLAMGRSNEQVQRGLEAISQVASKGVVSMEEIRQQLAEAIPGATNIAARAMGMGTAEFNKMVGAGKLLAEDFLPKFAAQLKSEFGPAVAKYLDSDLGRARVQIGLLKTDLFSLSAVGGEAFLGGVVAGLADLHDSLGGDTVEQVRTLARELGELVGAGARGLGLLAENADKVAVVLAALVGLRAGAALAAIGAEALAAAEGVGLLAAATTALGGPLAIVLALAGGAAAAGLAVWGSNAASSADDARQLTTHLDALEASLAETQWVGGDAGGQIQALGQRSAAAQQLVESLTGKVGALADELYRVAAANKTAAINQMMAQVATAQGDVDRLKAKGNREALFAGVALGFRPTVAETSVGPQIAQSEAVIARAQARIKALNDTPLLDPKWNPPTAAAGSAGSATPTSKSRKAGRLADDLAADVVALGAYRDALKQGGAALDDWRIKDAGRQAVEQAGLAHKAAATAAEGALAAKIRAGAEESERLKLANDRVGAAIGLQRTAQLDTEALARRSVAAAQGEQALEALQVREAGLEALRQTGIETLDQLTAADRREAEAAVATAEARERQRQATEKAERVAGTLQDLDRRIASERARGVAIQGGTRAVIAYGQAEEVRQQIEQVGKTLTLDQVVALRDKLQALQAIQAANDNADFARQQADELQLLRLTNREREIEQRYRELSRQNQLAQNRLTEDELRLRARLANDAEDNARAVGQLGDAVRDEFIRSGKLGFDDVADYAEQQLRAALYDALLKEPITLAIQAVVKGVSGLSGAIPGLGGLGAIVGQGGTGAAIGQAMGLGTGNAGLDMGLGMAGAALGSAVAGSALSGAIGAGIANGIIGLGGSAALAGSLGTMLSSAAVLGPIGAIAILAAATLFKKKPSNNGAQADLTDTGFTLTGSKRTAETTAMATNAANAVLQGEAMLKAAGITLNATVKSLDLGTRDATDIVLSDGRAFTSAVGDAAAAAETGLKAVLATATFKDDAQKALVEGLLAAGKGFDDIAAALGQLGAAQAIPQAIADAILKLTDPKGYDVAQLGKSQAARRKEVEDAAGAGYLTAAQLRAVNEQLTRLEALELDEVMKRFGAAADKAADNLSADLNEGFLKILNPAAYQQARGVREINDQIEAMKASAQQLIASGQVGAEVLGRIDALRDLQLADLARQVADTADTFADARRGLRQWLDGLSMSASAELSPVAQRAQALADYQRVLSQARGGDVNAAGQVTTYADRLLGADREATDNAQARLALYNQVRADIEGVAAGGGASANPVAAQLQALGIPLDKLVLTGALTAAANDDVAKAITPSLAVSVANIPTLKLMYGEIAATQGDRLVAAIETLRTDLKAAIAELGKAQGAGSTAAQAALEAALNSLGAGFDYLGGLTAEQTATLIEMRRTGQIAGAAARFQQVA</sequence>
<dbReference type="NCBIfam" id="TIGR02675">
    <property type="entry name" value="tape_meas_nterm"/>
    <property type="match status" value="1"/>
</dbReference>
<evidence type="ECO:0000256" key="1">
    <source>
        <dbReference type="SAM" id="Coils"/>
    </source>
</evidence>
<feature type="region of interest" description="Disordered" evidence="2">
    <location>
        <begin position="540"/>
        <end position="568"/>
    </location>
</feature>